<keyword evidence="1" id="KW-0472">Membrane</keyword>
<dbReference type="PANTHER" id="PTHR34821:SF2">
    <property type="entry name" value="INNER MEMBRANE PROTEIN YDCZ"/>
    <property type="match status" value="1"/>
</dbReference>
<keyword evidence="1" id="KW-1133">Transmembrane helix</keyword>
<dbReference type="PANTHER" id="PTHR34821">
    <property type="entry name" value="INNER MEMBRANE PROTEIN YDCZ"/>
    <property type="match status" value="1"/>
</dbReference>
<dbReference type="InterPro" id="IPR006750">
    <property type="entry name" value="YdcZ"/>
</dbReference>
<keyword evidence="3" id="KW-1185">Reference proteome</keyword>
<feature type="transmembrane region" description="Helical" evidence="1">
    <location>
        <begin position="225"/>
        <end position="244"/>
    </location>
</feature>
<comment type="caution">
    <text evidence="2">The sequence shown here is derived from an EMBL/GenBank/DDBJ whole genome shotgun (WGS) entry which is preliminary data.</text>
</comment>
<protein>
    <submittedName>
        <fullName evidence="2">DMT family transporter</fullName>
    </submittedName>
</protein>
<evidence type="ECO:0000313" key="3">
    <source>
        <dbReference type="Proteomes" id="UP000321571"/>
    </source>
</evidence>
<feature type="transmembrane region" description="Helical" evidence="1">
    <location>
        <begin position="29"/>
        <end position="52"/>
    </location>
</feature>
<evidence type="ECO:0000313" key="2">
    <source>
        <dbReference type="EMBL" id="TXL63338.1"/>
    </source>
</evidence>
<reference evidence="2 3" key="1">
    <citation type="submission" date="2019-06" db="EMBL/GenBank/DDBJ databases">
        <title>Aeromicrobium sp. nov., isolated from a maize field.</title>
        <authorList>
            <person name="Lin S.-Y."/>
            <person name="Tsai C.-F."/>
            <person name="Young C.-C."/>
        </authorList>
    </citation>
    <scope>NUCLEOTIDE SEQUENCE [LARGE SCALE GENOMIC DNA]</scope>
    <source>
        <strain evidence="2 3">CC-CFT486</strain>
    </source>
</reference>
<keyword evidence="1" id="KW-0812">Transmembrane</keyword>
<proteinExistence type="predicted"/>
<evidence type="ECO:0000256" key="1">
    <source>
        <dbReference type="SAM" id="Phobius"/>
    </source>
</evidence>
<dbReference type="Proteomes" id="UP000321571">
    <property type="component" value="Unassembled WGS sequence"/>
</dbReference>
<sequence>MLVAGGLIAGQSQINGRLAHEIGSGARAGFAAAVISFGTGLVVVAAITAALPHGRAGHRAIHLARREGRLRPVELVGGALGAFLVATQGITVGTIGVALFSVAVTAGQSSSALLVDHRGLGPSGHQAFSTPRAVAASFAVLAVILATSERLVDSFDLKVAAFALLPLLAGVGSSFQQALNGRVSAVGGPWPTTLNNFAVGTVVLVVALALSFLAPGHLDGLPHTWWLYAGGTMGVVVIWLAAALVRVHGVLVLGLSMIAGQVIGAELIEVLGSEAHVGIVGVVAGALTVAGVLVALLLRPRTTPGHD</sequence>
<dbReference type="GO" id="GO:0005886">
    <property type="term" value="C:plasma membrane"/>
    <property type="evidence" value="ECO:0007669"/>
    <property type="project" value="TreeGrafter"/>
</dbReference>
<name>A0A5C8NQ23_9ACTN</name>
<feature type="transmembrane region" description="Helical" evidence="1">
    <location>
        <begin position="159"/>
        <end position="179"/>
    </location>
</feature>
<feature type="transmembrane region" description="Helical" evidence="1">
    <location>
        <begin position="73"/>
        <end position="106"/>
    </location>
</feature>
<dbReference type="Pfam" id="PF04657">
    <property type="entry name" value="DMT_YdcZ"/>
    <property type="match status" value="2"/>
</dbReference>
<dbReference type="AlphaFoldDB" id="A0A5C8NQ23"/>
<organism evidence="2 3">
    <name type="scientific">Aeromicrobium terrae</name>
    <dbReference type="NCBI Taxonomy" id="2498846"/>
    <lineage>
        <taxon>Bacteria</taxon>
        <taxon>Bacillati</taxon>
        <taxon>Actinomycetota</taxon>
        <taxon>Actinomycetes</taxon>
        <taxon>Propionibacteriales</taxon>
        <taxon>Nocardioidaceae</taxon>
        <taxon>Aeromicrobium</taxon>
    </lineage>
</organism>
<feature type="transmembrane region" description="Helical" evidence="1">
    <location>
        <begin position="194"/>
        <end position="213"/>
    </location>
</feature>
<accession>A0A5C8NQ23</accession>
<feature type="transmembrane region" description="Helical" evidence="1">
    <location>
        <begin position="250"/>
        <end position="268"/>
    </location>
</feature>
<dbReference type="EMBL" id="VDUX01000001">
    <property type="protein sequence ID" value="TXL63338.1"/>
    <property type="molecule type" value="Genomic_DNA"/>
</dbReference>
<gene>
    <name evidence="2" type="ORF">FHP06_02290</name>
</gene>
<feature type="transmembrane region" description="Helical" evidence="1">
    <location>
        <begin position="275"/>
        <end position="298"/>
    </location>
</feature>
<dbReference type="OrthoDB" id="6463253at2"/>